<accession>A0ABS9EB05</accession>
<dbReference type="RefSeq" id="WP_236114199.1">
    <property type="nucleotide sequence ID" value="NZ_JAKGTI010000002.1"/>
</dbReference>
<name>A0ABS9EB05_9HYPH</name>
<protein>
    <submittedName>
        <fullName evidence="1">Uncharacterized protein</fullName>
    </submittedName>
</protein>
<gene>
    <name evidence="1" type="ORF">L1I42_08950</name>
</gene>
<sequence>MNPQLPKNIPREQLELLFLIGQRSSTDEIYIRSAMTIERQRLVLGKLIGRFQFETIQEIRSFHKEHQEEIYNRLKKMGSFALNPCVGPDGEDLQPVLSEQDNQDCAEILRRLDAAGNSPR</sequence>
<organism evidence="1 2">
    <name type="scientific">Maritalea mediterranea</name>
    <dbReference type="NCBI Taxonomy" id="2909667"/>
    <lineage>
        <taxon>Bacteria</taxon>
        <taxon>Pseudomonadati</taxon>
        <taxon>Pseudomonadota</taxon>
        <taxon>Alphaproteobacteria</taxon>
        <taxon>Hyphomicrobiales</taxon>
        <taxon>Devosiaceae</taxon>
        <taxon>Maritalea</taxon>
    </lineage>
</organism>
<reference evidence="1 2" key="1">
    <citation type="submission" date="2022-01" db="EMBL/GenBank/DDBJ databases">
        <title>Maritalea mediterranea sp. nov., isolated from marine plastic residues from the Malva-rosa beach (Valencia, Spain).</title>
        <authorList>
            <person name="Vidal-Verdu A."/>
            <person name="Molina-Menor E."/>
            <person name="Pascual J."/>
            <person name="Pereto J."/>
            <person name="Porcar M."/>
        </authorList>
    </citation>
    <scope>NUCLEOTIDE SEQUENCE [LARGE SCALE GENOMIC DNA]</scope>
    <source>
        <strain evidence="1 2">P4.10X</strain>
    </source>
</reference>
<comment type="caution">
    <text evidence="1">The sequence shown here is derived from an EMBL/GenBank/DDBJ whole genome shotgun (WGS) entry which is preliminary data.</text>
</comment>
<evidence type="ECO:0000313" key="1">
    <source>
        <dbReference type="EMBL" id="MCF4098613.1"/>
    </source>
</evidence>
<keyword evidence="2" id="KW-1185">Reference proteome</keyword>
<proteinExistence type="predicted"/>
<dbReference type="EMBL" id="JAKGTI010000002">
    <property type="protein sequence ID" value="MCF4098613.1"/>
    <property type="molecule type" value="Genomic_DNA"/>
</dbReference>
<dbReference type="Proteomes" id="UP001201217">
    <property type="component" value="Unassembled WGS sequence"/>
</dbReference>
<evidence type="ECO:0000313" key="2">
    <source>
        <dbReference type="Proteomes" id="UP001201217"/>
    </source>
</evidence>